<sequence>MTTLSGSDGQGPRATLPFDSNRFVTQLQHQGFSAEQSEAVLDALKSTMKEALDVQDGMLATKSEHVQLKSELTDRVFNSTLKFDIAQRHMRDLLERDFNNLKQDIRMIEKNDFDKVRNEIVDMEKRFLLQKQITDRMVHKLHLANETMETMIMKFSLSHLDGEGDSYSERVHVVSQLQRHGRNEACLRKNLIEMVGYSAVQAQGLVDTMKTAFTDSIEVQQAVVRCSMPVHFRKLTTDIAQRNMRDFLEHDFVTLKQDIHMMEKLDFEAVRNEIAQVEAKFKVQKEASDEMFDNLVKSNARLKKRVLNYVVAFGSTIAIILGVLGSIIDKH</sequence>
<evidence type="ECO:0000313" key="10">
    <source>
        <dbReference type="Proteomes" id="UP000285060"/>
    </source>
</evidence>
<name>A0A418B213_9STRA</name>
<keyword evidence="3 8" id="KW-0812">Transmembrane</keyword>
<keyword evidence="6" id="KW-0496">Mitochondrion</keyword>
<evidence type="ECO:0000256" key="5">
    <source>
        <dbReference type="ARBA" id="ARBA00023054"/>
    </source>
</evidence>
<dbReference type="Proteomes" id="UP000285060">
    <property type="component" value="Unassembled WGS sequence"/>
</dbReference>
<protein>
    <recommendedName>
        <fullName evidence="11">DUF1640 domain-containing protein</fullName>
    </recommendedName>
</protein>
<evidence type="ECO:0000256" key="7">
    <source>
        <dbReference type="ARBA" id="ARBA00023136"/>
    </source>
</evidence>
<comment type="caution">
    <text evidence="9">The sequence shown here is derived from an EMBL/GenBank/DDBJ whole genome shotgun (WGS) entry which is preliminary data.</text>
</comment>
<evidence type="ECO:0008006" key="11">
    <source>
        <dbReference type="Google" id="ProtNLM"/>
    </source>
</evidence>
<keyword evidence="5" id="KW-0175">Coiled coil</keyword>
<evidence type="ECO:0000256" key="3">
    <source>
        <dbReference type="ARBA" id="ARBA00022692"/>
    </source>
</evidence>
<dbReference type="GO" id="GO:0005739">
    <property type="term" value="C:mitochondrion"/>
    <property type="evidence" value="ECO:0007669"/>
    <property type="project" value="UniProtKB-SubCell"/>
</dbReference>
<keyword evidence="10" id="KW-1185">Reference proteome</keyword>
<dbReference type="GO" id="GO:0016020">
    <property type="term" value="C:membrane"/>
    <property type="evidence" value="ECO:0007669"/>
    <property type="project" value="UniProtKB-SubCell"/>
</dbReference>
<dbReference type="AlphaFoldDB" id="A0A418B213"/>
<dbReference type="EMBL" id="QUSY01000162">
    <property type="protein sequence ID" value="RHY32096.1"/>
    <property type="molecule type" value="Genomic_DNA"/>
</dbReference>
<reference evidence="9 10" key="1">
    <citation type="submission" date="2018-08" db="EMBL/GenBank/DDBJ databases">
        <title>Aphanomyces genome sequencing and annotation.</title>
        <authorList>
            <person name="Minardi D."/>
            <person name="Oidtmann B."/>
            <person name="Van Der Giezen M."/>
            <person name="Studholme D.J."/>
        </authorList>
    </citation>
    <scope>NUCLEOTIDE SEQUENCE [LARGE SCALE GENOMIC DNA]</scope>
    <source>
        <strain evidence="9 10">NJM0002</strain>
    </source>
</reference>
<dbReference type="Pfam" id="PF07798">
    <property type="entry name" value="CCDC90-like"/>
    <property type="match status" value="1"/>
</dbReference>
<proteinExistence type="predicted"/>
<comment type="subcellular location">
    <subcellularLocation>
        <location evidence="2">Membrane</location>
    </subcellularLocation>
    <subcellularLocation>
        <location evidence="1">Mitochondrion</location>
    </subcellularLocation>
</comment>
<evidence type="ECO:0000256" key="6">
    <source>
        <dbReference type="ARBA" id="ARBA00023128"/>
    </source>
</evidence>
<dbReference type="InterPro" id="IPR024461">
    <property type="entry name" value="CCDC90-like"/>
</dbReference>
<accession>A0A418B213</accession>
<dbReference type="VEuPathDB" id="FungiDB:H310_11256"/>
<keyword evidence="4 8" id="KW-1133">Transmembrane helix</keyword>
<evidence type="ECO:0000256" key="8">
    <source>
        <dbReference type="SAM" id="Phobius"/>
    </source>
</evidence>
<keyword evidence="7 8" id="KW-0472">Membrane</keyword>
<evidence type="ECO:0000256" key="2">
    <source>
        <dbReference type="ARBA" id="ARBA00004370"/>
    </source>
</evidence>
<organism evidence="9 10">
    <name type="scientific">Aphanomyces invadans</name>
    <dbReference type="NCBI Taxonomy" id="157072"/>
    <lineage>
        <taxon>Eukaryota</taxon>
        <taxon>Sar</taxon>
        <taxon>Stramenopiles</taxon>
        <taxon>Oomycota</taxon>
        <taxon>Saprolegniomycetes</taxon>
        <taxon>Saprolegniales</taxon>
        <taxon>Verrucalvaceae</taxon>
        <taxon>Aphanomyces</taxon>
    </lineage>
</organism>
<evidence type="ECO:0000256" key="4">
    <source>
        <dbReference type="ARBA" id="ARBA00022989"/>
    </source>
</evidence>
<evidence type="ECO:0000313" key="9">
    <source>
        <dbReference type="EMBL" id="RHY32096.1"/>
    </source>
</evidence>
<dbReference type="Gene3D" id="1.20.5.340">
    <property type="match status" value="1"/>
</dbReference>
<evidence type="ECO:0000256" key="1">
    <source>
        <dbReference type="ARBA" id="ARBA00004173"/>
    </source>
</evidence>
<gene>
    <name evidence="9" type="ORF">DYB32_002869</name>
</gene>
<feature type="transmembrane region" description="Helical" evidence="8">
    <location>
        <begin position="306"/>
        <end position="328"/>
    </location>
</feature>
<dbReference type="VEuPathDB" id="FungiDB:H310_11241"/>